<proteinExistence type="predicted"/>
<reference evidence="1 2" key="1">
    <citation type="journal article" date="2011" name="Science">
        <title>The ecoresponsive genome of Daphnia pulex.</title>
        <authorList>
            <person name="Colbourne J.K."/>
            <person name="Pfrender M.E."/>
            <person name="Gilbert D."/>
            <person name="Thomas W.K."/>
            <person name="Tucker A."/>
            <person name="Oakley T.H."/>
            <person name="Tokishita S."/>
            <person name="Aerts A."/>
            <person name="Arnold G.J."/>
            <person name="Basu M.K."/>
            <person name="Bauer D.J."/>
            <person name="Caceres C.E."/>
            <person name="Carmel L."/>
            <person name="Casola C."/>
            <person name="Choi J.H."/>
            <person name="Detter J.C."/>
            <person name="Dong Q."/>
            <person name="Dusheyko S."/>
            <person name="Eads B.D."/>
            <person name="Frohlich T."/>
            <person name="Geiler-Samerotte K.A."/>
            <person name="Gerlach D."/>
            <person name="Hatcher P."/>
            <person name="Jogdeo S."/>
            <person name="Krijgsveld J."/>
            <person name="Kriventseva E.V."/>
            <person name="Kultz D."/>
            <person name="Laforsch C."/>
            <person name="Lindquist E."/>
            <person name="Lopez J."/>
            <person name="Manak J.R."/>
            <person name="Muller J."/>
            <person name="Pangilinan J."/>
            <person name="Patwardhan R.P."/>
            <person name="Pitluck S."/>
            <person name="Pritham E.J."/>
            <person name="Rechtsteiner A."/>
            <person name="Rho M."/>
            <person name="Rogozin I.B."/>
            <person name="Sakarya O."/>
            <person name="Salamov A."/>
            <person name="Schaack S."/>
            <person name="Shapiro H."/>
            <person name="Shiga Y."/>
            <person name="Skalitzky C."/>
            <person name="Smith Z."/>
            <person name="Souvorov A."/>
            <person name="Sung W."/>
            <person name="Tang Z."/>
            <person name="Tsuchiya D."/>
            <person name="Tu H."/>
            <person name="Vos H."/>
            <person name="Wang M."/>
            <person name="Wolf Y.I."/>
            <person name="Yamagata H."/>
            <person name="Yamada T."/>
            <person name="Ye Y."/>
            <person name="Shaw J.R."/>
            <person name="Andrews J."/>
            <person name="Crease T.J."/>
            <person name="Tang H."/>
            <person name="Lucas S.M."/>
            <person name="Robertson H.M."/>
            <person name="Bork P."/>
            <person name="Koonin E.V."/>
            <person name="Zdobnov E.M."/>
            <person name="Grigoriev I.V."/>
            <person name="Lynch M."/>
            <person name="Boore J.L."/>
        </authorList>
    </citation>
    <scope>NUCLEOTIDE SEQUENCE [LARGE SCALE GENOMIC DNA]</scope>
</reference>
<dbReference type="KEGG" id="dpx:DAPPUDRAFT_234197"/>
<evidence type="ECO:0000313" key="1">
    <source>
        <dbReference type="EMBL" id="EFX88859.1"/>
    </source>
</evidence>
<sequence>MQWCRGWTIPRNFILQKERAVRLSFTFEGHGDHYIKRIMQCKLWRRAAVVC</sequence>
<dbReference type="EMBL" id="GL732525">
    <property type="protein sequence ID" value="EFX88859.1"/>
    <property type="molecule type" value="Genomic_DNA"/>
</dbReference>
<accession>E9FUU6</accession>
<dbReference type="Proteomes" id="UP000000305">
    <property type="component" value="Unassembled WGS sequence"/>
</dbReference>
<dbReference type="InParanoid" id="E9FUU6"/>
<evidence type="ECO:0000313" key="2">
    <source>
        <dbReference type="Proteomes" id="UP000000305"/>
    </source>
</evidence>
<name>E9FUU6_DAPPU</name>
<organism evidence="1 2">
    <name type="scientific">Daphnia pulex</name>
    <name type="common">Water flea</name>
    <dbReference type="NCBI Taxonomy" id="6669"/>
    <lineage>
        <taxon>Eukaryota</taxon>
        <taxon>Metazoa</taxon>
        <taxon>Ecdysozoa</taxon>
        <taxon>Arthropoda</taxon>
        <taxon>Crustacea</taxon>
        <taxon>Branchiopoda</taxon>
        <taxon>Diplostraca</taxon>
        <taxon>Cladocera</taxon>
        <taxon>Anomopoda</taxon>
        <taxon>Daphniidae</taxon>
        <taxon>Daphnia</taxon>
    </lineage>
</organism>
<dbReference type="AlphaFoldDB" id="E9FUU6"/>
<gene>
    <name evidence="1" type="ORF">DAPPUDRAFT_234197</name>
</gene>
<dbReference type="PhylomeDB" id="E9FUU6"/>
<protein>
    <submittedName>
        <fullName evidence="1">Uncharacterized protein</fullName>
    </submittedName>
</protein>
<keyword evidence="2" id="KW-1185">Reference proteome</keyword>
<dbReference type="HOGENOM" id="CLU_3108497_0_0_1"/>